<protein>
    <submittedName>
        <fullName evidence="1">Uncharacterized protein</fullName>
    </submittedName>
</protein>
<gene>
    <name evidence="1" type="ORF">H8706_05545</name>
</gene>
<sequence>MKKYTKPSMEIVNLKVEENITAPTTFYKRGAATISLLGKTSAEIKAGENGFNAVS</sequence>
<dbReference type="AlphaFoldDB" id="A0A926F9B3"/>
<reference evidence="1" key="1">
    <citation type="submission" date="2020-08" db="EMBL/GenBank/DDBJ databases">
        <title>Genome public.</title>
        <authorList>
            <person name="Liu C."/>
            <person name="Sun Q."/>
        </authorList>
    </citation>
    <scope>NUCLEOTIDE SEQUENCE</scope>
    <source>
        <strain evidence="1">NSJ-50</strain>
    </source>
</reference>
<comment type="caution">
    <text evidence="1">The sequence shown here is derived from an EMBL/GenBank/DDBJ whole genome shotgun (WGS) entry which is preliminary data.</text>
</comment>
<organism evidence="1 2">
    <name type="scientific">Qingrenia yutianensis</name>
    <dbReference type="NCBI Taxonomy" id="2763676"/>
    <lineage>
        <taxon>Bacteria</taxon>
        <taxon>Bacillati</taxon>
        <taxon>Bacillota</taxon>
        <taxon>Clostridia</taxon>
        <taxon>Eubacteriales</taxon>
        <taxon>Oscillospiraceae</taxon>
        <taxon>Qingrenia</taxon>
    </lineage>
</organism>
<proteinExistence type="predicted"/>
<name>A0A926F9B3_9FIRM</name>
<dbReference type="Proteomes" id="UP000647416">
    <property type="component" value="Unassembled WGS sequence"/>
</dbReference>
<evidence type="ECO:0000313" key="1">
    <source>
        <dbReference type="EMBL" id="MBC8596330.1"/>
    </source>
</evidence>
<accession>A0A926F9B3</accession>
<keyword evidence="2" id="KW-1185">Reference proteome</keyword>
<dbReference type="EMBL" id="JACRTE010000005">
    <property type="protein sequence ID" value="MBC8596330.1"/>
    <property type="molecule type" value="Genomic_DNA"/>
</dbReference>
<evidence type="ECO:0000313" key="2">
    <source>
        <dbReference type="Proteomes" id="UP000647416"/>
    </source>
</evidence>
<dbReference type="RefSeq" id="WP_262431831.1">
    <property type="nucleotide sequence ID" value="NZ_JACRTE010000005.1"/>
</dbReference>